<feature type="domain" description="Aminoglycoside phosphotransferase" evidence="2">
    <location>
        <begin position="134"/>
        <end position="372"/>
    </location>
</feature>
<feature type="region of interest" description="Disordered" evidence="1">
    <location>
        <begin position="21"/>
        <end position="63"/>
    </location>
</feature>
<name>A0A4R4RSQ8_9ACTN</name>
<dbReference type="InterPro" id="IPR051678">
    <property type="entry name" value="AGP_Transferase"/>
</dbReference>
<gene>
    <name evidence="3" type="ORF">E1212_11845</name>
</gene>
<dbReference type="InterPro" id="IPR002575">
    <property type="entry name" value="Aminoglycoside_PTrfase"/>
</dbReference>
<dbReference type="InterPro" id="IPR011009">
    <property type="entry name" value="Kinase-like_dom_sf"/>
</dbReference>
<accession>A0A4R4RSQ8</accession>
<dbReference type="GO" id="GO:0016740">
    <property type="term" value="F:transferase activity"/>
    <property type="evidence" value="ECO:0007669"/>
    <property type="project" value="UniProtKB-KW"/>
</dbReference>
<reference evidence="3 4" key="1">
    <citation type="submission" date="2019-02" db="EMBL/GenBank/DDBJ databases">
        <title>Draft genome sequences of novel Actinobacteria.</title>
        <authorList>
            <person name="Sahin N."/>
            <person name="Ay H."/>
            <person name="Saygin H."/>
        </authorList>
    </citation>
    <scope>NUCLEOTIDE SEQUENCE [LARGE SCALE GENOMIC DNA]</scope>
    <source>
        <strain evidence="3 4">KC603</strain>
    </source>
</reference>
<feature type="compositionally biased region" description="Basic residues" evidence="1">
    <location>
        <begin position="77"/>
        <end position="90"/>
    </location>
</feature>
<evidence type="ECO:0000256" key="1">
    <source>
        <dbReference type="SAM" id="MobiDB-lite"/>
    </source>
</evidence>
<dbReference type="SUPFAM" id="SSF56112">
    <property type="entry name" value="Protein kinase-like (PK-like)"/>
    <property type="match status" value="1"/>
</dbReference>
<keyword evidence="3" id="KW-0808">Transferase</keyword>
<organism evidence="3 4">
    <name type="scientific">Jiangella ureilytica</name>
    <dbReference type="NCBI Taxonomy" id="2530374"/>
    <lineage>
        <taxon>Bacteria</taxon>
        <taxon>Bacillati</taxon>
        <taxon>Actinomycetota</taxon>
        <taxon>Actinomycetes</taxon>
        <taxon>Jiangellales</taxon>
        <taxon>Jiangellaceae</taxon>
        <taxon>Jiangella</taxon>
    </lineage>
</organism>
<dbReference type="AlphaFoldDB" id="A0A4R4RSQ8"/>
<dbReference type="PANTHER" id="PTHR21310">
    <property type="entry name" value="AMINOGLYCOSIDE PHOSPHOTRANSFERASE-RELATED-RELATED"/>
    <property type="match status" value="1"/>
</dbReference>
<evidence type="ECO:0000259" key="2">
    <source>
        <dbReference type="Pfam" id="PF01636"/>
    </source>
</evidence>
<keyword evidence="4" id="KW-1185">Reference proteome</keyword>
<evidence type="ECO:0000313" key="3">
    <source>
        <dbReference type="EMBL" id="TDC51473.1"/>
    </source>
</evidence>
<dbReference type="EMBL" id="SMKL01000022">
    <property type="protein sequence ID" value="TDC51473.1"/>
    <property type="molecule type" value="Genomic_DNA"/>
</dbReference>
<protein>
    <submittedName>
        <fullName evidence="3">Aminoglycoside phosphotransferase family protein</fullName>
    </submittedName>
</protein>
<feature type="compositionally biased region" description="Low complexity" evidence="1">
    <location>
        <begin position="26"/>
        <end position="46"/>
    </location>
</feature>
<dbReference type="Gene3D" id="3.90.1200.10">
    <property type="match status" value="1"/>
</dbReference>
<dbReference type="Pfam" id="PF01636">
    <property type="entry name" value="APH"/>
    <property type="match status" value="1"/>
</dbReference>
<comment type="caution">
    <text evidence="3">The sequence shown here is derived from an EMBL/GenBank/DDBJ whole genome shotgun (WGS) entry which is preliminary data.</text>
</comment>
<sequence>MAGAALRAGVPALAVPLSVPRRRPALRQARPGPAHHAGPAGARCPGLQRRHRPRRGVAHDGGRRVPLAVARVRRSLPARGGARRRHRRAARLAGQAARPPRPTLNPDSRVTAVAAKAVLAAAARALGSETSDAARVPRGWGGQNWRVTADGGERFLVKFGDPASAEKWSAASSAYDLARRAGVPAPRLAAFEAHCPEAGGAAMRLLTWVDGVEPASVLRGDAAVGRFFGDLGTALRRLHAIDLETFSSRLDGSAPVFARWTGYVAYRLPQVAGRVAATDAFQPAAFAALAGRITDLAERVSAAVAPAPCHRDLYLDNLLATPDAGLAALVDFDGAEAWDPAVDLVKLRWQVFPRYPGARAAFEAAYHPADVPPRWPERVELVELLELVNHVANARAVGDRGFEDLGRDRLTQVCRASAALETVDLARPVR</sequence>
<dbReference type="Proteomes" id="UP000295621">
    <property type="component" value="Unassembled WGS sequence"/>
</dbReference>
<dbReference type="OrthoDB" id="3726339at2"/>
<proteinExistence type="predicted"/>
<feature type="region of interest" description="Disordered" evidence="1">
    <location>
        <begin position="77"/>
        <end position="107"/>
    </location>
</feature>
<evidence type="ECO:0000313" key="4">
    <source>
        <dbReference type="Proteomes" id="UP000295621"/>
    </source>
</evidence>